<dbReference type="PROSITE" id="PS51470">
    <property type="entry name" value="FG_GAP"/>
    <property type="match status" value="1"/>
</dbReference>
<dbReference type="EMBL" id="LR593887">
    <property type="protein sequence ID" value="VTR97992.1"/>
    <property type="molecule type" value="Genomic_DNA"/>
</dbReference>
<dbReference type="PANTHER" id="PTHR36220:SF1">
    <property type="entry name" value="GAMMA TUBULIN COMPLEX COMPONENT C-TERMINAL DOMAIN-CONTAINING PROTEIN"/>
    <property type="match status" value="1"/>
</dbReference>
<dbReference type="InterPro" id="IPR013517">
    <property type="entry name" value="FG-GAP"/>
</dbReference>
<dbReference type="SUPFAM" id="SSF82171">
    <property type="entry name" value="DPP6 N-terminal domain-like"/>
    <property type="match status" value="1"/>
</dbReference>
<dbReference type="Gene3D" id="2.130.10.130">
    <property type="entry name" value="Integrin alpha, N-terminal"/>
    <property type="match status" value="3"/>
</dbReference>
<keyword evidence="4" id="KW-0401">Integrin</keyword>
<evidence type="ECO:0000313" key="5">
    <source>
        <dbReference type="Proteomes" id="UP000464378"/>
    </source>
</evidence>
<dbReference type="EMBL" id="LR586016">
    <property type="protein sequence ID" value="VIP01283.1"/>
    <property type="molecule type" value="Genomic_DNA"/>
</dbReference>
<keyword evidence="3" id="KW-0325">Glycoprotein</keyword>
<dbReference type="SMART" id="SM00191">
    <property type="entry name" value="Int_alpha"/>
    <property type="match status" value="6"/>
</dbReference>
<organism evidence="4">
    <name type="scientific">Tuwongella immobilis</name>
    <dbReference type="NCBI Taxonomy" id="692036"/>
    <lineage>
        <taxon>Bacteria</taxon>
        <taxon>Pseudomonadati</taxon>
        <taxon>Planctomycetota</taxon>
        <taxon>Planctomycetia</taxon>
        <taxon>Gemmatales</taxon>
        <taxon>Gemmataceae</taxon>
        <taxon>Tuwongella</taxon>
    </lineage>
</organism>
<evidence type="ECO:0000313" key="4">
    <source>
        <dbReference type="EMBL" id="VIP01283.1"/>
    </source>
</evidence>
<evidence type="ECO:0008006" key="6">
    <source>
        <dbReference type="Google" id="ProtNLM"/>
    </source>
</evidence>
<dbReference type="PANTHER" id="PTHR36220">
    <property type="entry name" value="UNNAMED PRODUCT"/>
    <property type="match status" value="1"/>
</dbReference>
<dbReference type="InParanoid" id="A0A6C2YJI9"/>
<dbReference type="KEGG" id="tim:GMBLW1_26770"/>
<proteinExistence type="predicted"/>
<dbReference type="RefSeq" id="WP_162656504.1">
    <property type="nucleotide sequence ID" value="NZ_LR593887.1"/>
</dbReference>
<dbReference type="GO" id="GO:0007229">
    <property type="term" value="P:integrin-mediated signaling pathway"/>
    <property type="evidence" value="ECO:0007669"/>
    <property type="project" value="UniProtKB-KW"/>
</dbReference>
<protein>
    <recommendedName>
        <fullName evidence="6">FG-GAP repeat protein</fullName>
    </recommendedName>
</protein>
<evidence type="ECO:0000256" key="1">
    <source>
        <dbReference type="ARBA" id="ARBA00022729"/>
    </source>
</evidence>
<accession>A0A6C2YJI9</accession>
<dbReference type="SUPFAM" id="SSF69318">
    <property type="entry name" value="Integrin alpha N-terminal domain"/>
    <property type="match status" value="1"/>
</dbReference>
<name>A0A6C2YJI9_9BACT</name>
<dbReference type="AlphaFoldDB" id="A0A6C2YJI9"/>
<dbReference type="Pfam" id="PF14312">
    <property type="entry name" value="FG-GAP_2"/>
    <property type="match status" value="4"/>
</dbReference>
<keyword evidence="2" id="KW-0677">Repeat</keyword>
<gene>
    <name evidence="4" type="ORF">GMBLW1_26770</name>
</gene>
<evidence type="ECO:0000256" key="2">
    <source>
        <dbReference type="ARBA" id="ARBA00022737"/>
    </source>
</evidence>
<dbReference type="InterPro" id="IPR013519">
    <property type="entry name" value="Int_alpha_beta-p"/>
</dbReference>
<dbReference type="InterPro" id="IPR028994">
    <property type="entry name" value="Integrin_alpha_N"/>
</dbReference>
<reference evidence="4" key="1">
    <citation type="submission" date="2019-04" db="EMBL/GenBank/DDBJ databases">
        <authorList>
            <consortium name="Science for Life Laboratories"/>
        </authorList>
    </citation>
    <scope>NUCLEOTIDE SEQUENCE</scope>
    <source>
        <strain evidence="4">MBLW1</strain>
    </source>
</reference>
<sequence length="836" mass="84483">MGVRSLLRLDCLEERCTPAFPVAVADIVTFASATVDFDVRLNDPFGGMSRVVNFSPPATGSLTQTGDGSFRYIAPPGFLSTTFETTLGAQVADLAITDSTPQVGSRLGNAVAIAADGNLLIVGAFSSDGASGNVRIYQRGFSGWELRQTLTAPENAATSGFGTSLGLSADGSILAIGAPGSDRGGIVNAGQVFLFRRGGDGQFQFAQTLTAADGQADDAFGFNLALSADGSTLVVGTFSADPGGVADAGRVIVYRQSGTSFGQIANLTAATPQAGARFGNSVAVSADGAVIAVGAFRATVSGNANAGRVDLFTRNGDTVTPLTSVNSSMVAAGDQFGNAVSLSGDGTRLAVGADQAGANDRGQVELFQRSGNTFAFVQMLTAPDAADSDRFGTSVSLSTDGSTLLIGASGADVGSFNGAGKAYSAERTGNGFGALTLLIASNASSGAGYGVAVTAGSDGRSLVIGAREATVNGVANAGSVSVRDRGTATTTVTLTRGIDPTATRLLVSGPPGQLQQYRYDADGNATLETNTLPLEPFNGPIRAAAADIDGDGVADQVIGTGPVGGSRIRIISGATGADIVPSFSVFESSFTGGIFLAAADLDNDGRAEIIVTPDVGGGGRVVILSILNGAVQQRDNFFGIDDPDFRGGARVAVGDINGDGRPDVVIGAGFGGGPRIAVFDGNALLQGAGSPQKLISDFFAFPGEDTVTLRNGVYVAVGDLDGDSRGDFIFGGGPGGGPRVFVLSGERVLADVADAQNRPIANFFVNNDTTTRGGIRVAAKRIDSDNRDDLVVGSGEVLPTQIRTYLARDFTPPGSEPPARSIDPFGGVSSNGVFVG</sequence>
<keyword evidence="1" id="KW-0732">Signal</keyword>
<evidence type="ECO:0000256" key="3">
    <source>
        <dbReference type="ARBA" id="ARBA00023180"/>
    </source>
</evidence>
<keyword evidence="5" id="KW-1185">Reference proteome</keyword>
<dbReference type="Proteomes" id="UP000464378">
    <property type="component" value="Chromosome"/>
</dbReference>
<dbReference type="Pfam" id="PF13517">
    <property type="entry name" value="FG-GAP_3"/>
    <property type="match status" value="1"/>
</dbReference>